<name>A0A195DZK0_9HYME</name>
<feature type="signal peptide" evidence="1">
    <location>
        <begin position="1"/>
        <end position="20"/>
    </location>
</feature>
<proteinExistence type="predicted"/>
<dbReference type="InterPro" id="IPR006631">
    <property type="entry name" value="DM4_12"/>
</dbReference>
<reference evidence="2 3" key="1">
    <citation type="submission" date="2015-09" db="EMBL/GenBank/DDBJ databases">
        <title>Trachymyrmex cornetzi WGS genome.</title>
        <authorList>
            <person name="Nygaard S."/>
            <person name="Hu H."/>
            <person name="Boomsma J."/>
            <person name="Zhang G."/>
        </authorList>
    </citation>
    <scope>NUCLEOTIDE SEQUENCE [LARGE SCALE GENOMIC DNA]</scope>
    <source>
        <strain evidence="2">Tcor2-1</strain>
        <tissue evidence="2">Whole body</tissue>
    </source>
</reference>
<dbReference type="Proteomes" id="UP000078492">
    <property type="component" value="Unassembled WGS sequence"/>
</dbReference>
<gene>
    <name evidence="2" type="ORF">ALC57_09699</name>
</gene>
<dbReference type="Pfam" id="PF07841">
    <property type="entry name" value="DM4_12"/>
    <property type="match status" value="2"/>
</dbReference>
<dbReference type="PANTHER" id="PTHR21398:SF21">
    <property type="entry name" value="AGAP004005-PA"/>
    <property type="match status" value="1"/>
</dbReference>
<dbReference type="EMBL" id="KQ980050">
    <property type="protein sequence ID" value="KYN18054.1"/>
    <property type="molecule type" value="Genomic_DNA"/>
</dbReference>
<dbReference type="AlphaFoldDB" id="A0A195DZK0"/>
<evidence type="ECO:0000313" key="3">
    <source>
        <dbReference type="Proteomes" id="UP000078492"/>
    </source>
</evidence>
<dbReference type="PANTHER" id="PTHR21398">
    <property type="entry name" value="AGAP007094-PA"/>
    <property type="match status" value="1"/>
</dbReference>
<accession>A0A195DZK0</accession>
<feature type="chain" id="PRO_5008270588" evidence="1">
    <location>
        <begin position="21"/>
        <end position="409"/>
    </location>
</feature>
<organism evidence="2 3">
    <name type="scientific">Trachymyrmex cornetzi</name>
    <dbReference type="NCBI Taxonomy" id="471704"/>
    <lineage>
        <taxon>Eukaryota</taxon>
        <taxon>Metazoa</taxon>
        <taxon>Ecdysozoa</taxon>
        <taxon>Arthropoda</taxon>
        <taxon>Hexapoda</taxon>
        <taxon>Insecta</taxon>
        <taxon>Pterygota</taxon>
        <taxon>Neoptera</taxon>
        <taxon>Endopterygota</taxon>
        <taxon>Hymenoptera</taxon>
        <taxon>Apocrita</taxon>
        <taxon>Aculeata</taxon>
        <taxon>Formicoidea</taxon>
        <taxon>Formicidae</taxon>
        <taxon>Myrmicinae</taxon>
        <taxon>Trachymyrmex</taxon>
    </lineage>
</organism>
<dbReference type="SMART" id="SM00718">
    <property type="entry name" value="DM4_12"/>
    <property type="match status" value="2"/>
</dbReference>
<sequence length="409" mass="46325">MIKSIVTFLVFCQLLNIGKCLRVNGTHNENSETAQRFRLRRSLTFPNSSQLLLIFGLGTPLQLDRESVIVGVFTKMIYDMPSDATDFTEPGVYYARTSRSRWSFYKLFEKMAAIYGFGGKECLLKAICEAAFVPFDAHHGLLGQLVQTFLRPSSTREEYDEYGDREYRAAERLGELAEGAGCHALYPECRKSVLDVFSTLTSLTVDSMIYANYLSTEWGEWVSDTAMNHANHGTFAQQFTLGISMPIVMTKRGGISFSSGFQLNYVLPWNLSQFEPTIIPARHIRDLNLQETYVTIENLLDEASPFNLYHSRLSSTHGWRDGRQCLLRTICELAETPLRRTQQDVLGEVIHLILTPTEDLPVAINSNHRSANKLYQEAERLGRSGGDCILMYPDCIESPLESFTEIVFP</sequence>
<keyword evidence="3" id="KW-1185">Reference proteome</keyword>
<keyword evidence="1" id="KW-0732">Signal</keyword>
<protein>
    <submittedName>
        <fullName evidence="2">Uncharacterized protein</fullName>
    </submittedName>
</protein>
<evidence type="ECO:0000313" key="2">
    <source>
        <dbReference type="EMBL" id="KYN18054.1"/>
    </source>
</evidence>
<evidence type="ECO:0000256" key="1">
    <source>
        <dbReference type="SAM" id="SignalP"/>
    </source>
</evidence>
<dbReference type="STRING" id="471704.A0A195DZK0"/>